<protein>
    <submittedName>
        <fullName evidence="3">UPF0732 protein v1g81173-like</fullName>
    </submittedName>
</protein>
<reference evidence="3" key="1">
    <citation type="submission" date="2025-08" db="UniProtKB">
        <authorList>
            <consortium name="RefSeq"/>
        </authorList>
    </citation>
    <scope>IDENTIFICATION</scope>
    <source>
        <tissue evidence="3">Testes</tissue>
    </source>
</reference>
<dbReference type="RefSeq" id="XP_002732969.1">
    <property type="nucleotide sequence ID" value="XM_002732923.2"/>
</dbReference>
<sequence>MDPQAIYEQNMQRESWCAVERNSRQAWLRAERKHDQEAFKSKVFESEKKQDSESRCTFTPDMATHRERRHFPNKSYHSHLRI</sequence>
<evidence type="ECO:0000256" key="1">
    <source>
        <dbReference type="SAM" id="MobiDB-lite"/>
    </source>
</evidence>
<evidence type="ECO:0000313" key="3">
    <source>
        <dbReference type="RefSeq" id="XP_002732969.1"/>
    </source>
</evidence>
<organism evidence="2 3">
    <name type="scientific">Saccoglossus kowalevskii</name>
    <name type="common">Acorn worm</name>
    <dbReference type="NCBI Taxonomy" id="10224"/>
    <lineage>
        <taxon>Eukaryota</taxon>
        <taxon>Metazoa</taxon>
        <taxon>Hemichordata</taxon>
        <taxon>Enteropneusta</taxon>
        <taxon>Harrimaniidae</taxon>
        <taxon>Saccoglossus</taxon>
    </lineage>
</organism>
<keyword evidence="2" id="KW-1185">Reference proteome</keyword>
<dbReference type="Proteomes" id="UP000694865">
    <property type="component" value="Unplaced"/>
</dbReference>
<feature type="compositionally biased region" description="Basic residues" evidence="1">
    <location>
        <begin position="66"/>
        <end position="82"/>
    </location>
</feature>
<gene>
    <name evidence="3" type="primary">LOC100370700</name>
</gene>
<feature type="region of interest" description="Disordered" evidence="1">
    <location>
        <begin position="43"/>
        <end position="82"/>
    </location>
</feature>
<feature type="compositionally biased region" description="Basic and acidic residues" evidence="1">
    <location>
        <begin position="43"/>
        <end position="54"/>
    </location>
</feature>
<name>A0ABM0GM51_SACKO</name>
<evidence type="ECO:0000313" key="2">
    <source>
        <dbReference type="Proteomes" id="UP000694865"/>
    </source>
</evidence>
<dbReference type="GeneID" id="100370700"/>
<accession>A0ABM0GM51</accession>
<proteinExistence type="predicted"/>